<sequence length="792" mass="90826">MKALANHVGLKKEDGQTLLAGHFQGLSLVSPRSVLSSYLEMKPLKKEEKPPTILFPFGFNSSQKSAAEKAMKDQVSIIEGPPGTGKTQTILNIIANAIMNDKTVAVVSNNNDATANVFEKLQKHGLEFIAASLGNKKNRDNFFNEQDDTYPAINDWKLDEEEYQSIDAKLRGEQQRLTHMLERKNRLASLKQELSNLKLEHQYFLDYLSTTDVEGLKLKTLFRLSADKVLSILVSYKKMAEKEKIKGSSKIWQFIVHGIYSFKIYSYPAEEVVTFLQMKYYELKMQELTTEMDKIAQELESYHFDSAMEEYREASMKLFKASLAKRYGSKRERTQFGKKALCNDFERFIKDYPLILSTTHSLRNCAPKNYLFDYVLVDEASQVDIVTGTLALSSAKNAVIVGDLKQLPNVVTDEVRNVTDRVFASYRLSSSYHFAEQSLLSSMINLYADIPRTLLKEHYRCHPKIIGFCNQKFYNNELIVLTEDEKTESPIKLYQTVKGDHARERVNQRQVDVVFNEVLPQQNNAEQSVGITTPYRPQANKLQEHNVMPEIQADTVHKYQGREKDMMILSTVSNKVKVNDFVDKPDLINVAVSRAKEKLVVVVADGSESWHGTNIGDLVKYIKYNNFEIIQSEIRSVFDLLYSSYSDKLLKVMANIKKVSKYQSENLMNAVIEDVLGENEFIGLDHVLHQPLRMLIKDPGKLNENERTYAMNILTHADFVIFNKMDKMPVLVVEVDGHAYHENNPTQLRRDEMKDTILKKYSIPIVRMKTTESEEETILRNKLKELLRLSTG</sequence>
<dbReference type="CDD" id="cd18808">
    <property type="entry name" value="SF1_C_Upf1"/>
    <property type="match status" value="1"/>
</dbReference>
<protein>
    <submittedName>
        <fullName evidence="9">AAA domain-containing protein</fullName>
    </submittedName>
</protein>
<dbReference type="InterPro" id="IPR027417">
    <property type="entry name" value="P-loop_NTPase"/>
</dbReference>
<gene>
    <name evidence="9" type="ORF">MUO14_16285</name>
</gene>
<keyword evidence="4" id="KW-0347">Helicase</keyword>
<dbReference type="Pfam" id="PF13086">
    <property type="entry name" value="AAA_11"/>
    <property type="match status" value="1"/>
</dbReference>
<dbReference type="PANTHER" id="PTHR43788">
    <property type="entry name" value="DNA2/NAM7 HELICASE FAMILY MEMBER"/>
    <property type="match status" value="1"/>
</dbReference>
<dbReference type="Pfam" id="PF13087">
    <property type="entry name" value="AAA_12"/>
    <property type="match status" value="1"/>
</dbReference>
<dbReference type="InterPro" id="IPR050534">
    <property type="entry name" value="Coronavir_polyprotein_1ab"/>
</dbReference>
<keyword evidence="2" id="KW-0547">Nucleotide-binding</keyword>
<evidence type="ECO:0000313" key="10">
    <source>
        <dbReference type="Proteomes" id="UP000831880"/>
    </source>
</evidence>
<evidence type="ECO:0000256" key="1">
    <source>
        <dbReference type="ARBA" id="ARBA00007913"/>
    </source>
</evidence>
<evidence type="ECO:0000256" key="3">
    <source>
        <dbReference type="ARBA" id="ARBA00022801"/>
    </source>
</evidence>
<accession>A0ABY4GZ44</accession>
<comment type="similarity">
    <text evidence="1">Belongs to the DNA2/NAM7 helicase family.</text>
</comment>
<dbReference type="EMBL" id="CP095074">
    <property type="protein sequence ID" value="UOQ92047.1"/>
    <property type="molecule type" value="Genomic_DNA"/>
</dbReference>
<dbReference type="RefSeq" id="WP_244751658.1">
    <property type="nucleotide sequence ID" value="NZ_CP095074.1"/>
</dbReference>
<feature type="domain" description="DNA2/NAM7 helicase helicase" evidence="7">
    <location>
        <begin position="59"/>
        <end position="412"/>
    </location>
</feature>
<feature type="domain" description="DNA2/NAM7 helicase-like C-terminal" evidence="8">
    <location>
        <begin position="436"/>
        <end position="602"/>
    </location>
</feature>
<reference evidence="9 10" key="1">
    <citation type="submission" date="2022-04" db="EMBL/GenBank/DDBJ databases">
        <title>Halobacillus sp. isolated from saltern.</title>
        <authorList>
            <person name="Won M."/>
            <person name="Lee C.-M."/>
            <person name="Woen H.-Y."/>
            <person name="Kwon S.-W."/>
        </authorList>
    </citation>
    <scope>NUCLEOTIDE SEQUENCE [LARGE SCALE GENOMIC DNA]</scope>
    <source>
        <strain evidence="9 10">SSTM10-2</strain>
    </source>
</reference>
<evidence type="ECO:0000256" key="5">
    <source>
        <dbReference type="ARBA" id="ARBA00022840"/>
    </source>
</evidence>
<evidence type="ECO:0000259" key="8">
    <source>
        <dbReference type="Pfam" id="PF13087"/>
    </source>
</evidence>
<dbReference type="SUPFAM" id="SSF52540">
    <property type="entry name" value="P-loop containing nucleoside triphosphate hydrolases"/>
    <property type="match status" value="1"/>
</dbReference>
<evidence type="ECO:0000313" key="9">
    <source>
        <dbReference type="EMBL" id="UOQ92047.1"/>
    </source>
</evidence>
<keyword evidence="3" id="KW-0378">Hydrolase</keyword>
<dbReference type="Proteomes" id="UP000831880">
    <property type="component" value="Chromosome"/>
</dbReference>
<dbReference type="InterPro" id="IPR024402">
    <property type="entry name" value="DUF2726"/>
</dbReference>
<dbReference type="Gene3D" id="3.40.960.10">
    <property type="entry name" value="VSR Endonuclease"/>
    <property type="match status" value="1"/>
</dbReference>
<dbReference type="InterPro" id="IPR047187">
    <property type="entry name" value="SF1_C_Upf1"/>
</dbReference>
<feature type="domain" description="DUF2726" evidence="6">
    <location>
        <begin position="715"/>
        <end position="785"/>
    </location>
</feature>
<organism evidence="9 10">
    <name type="scientific">Halobacillus shinanisalinarum</name>
    <dbReference type="NCBI Taxonomy" id="2932258"/>
    <lineage>
        <taxon>Bacteria</taxon>
        <taxon>Bacillati</taxon>
        <taxon>Bacillota</taxon>
        <taxon>Bacilli</taxon>
        <taxon>Bacillales</taxon>
        <taxon>Bacillaceae</taxon>
        <taxon>Halobacillus</taxon>
    </lineage>
</organism>
<dbReference type="Pfam" id="PF10881">
    <property type="entry name" value="DUF2726"/>
    <property type="match status" value="1"/>
</dbReference>
<name>A0ABY4GZ44_9BACI</name>
<proteinExistence type="inferred from homology"/>
<evidence type="ECO:0000259" key="7">
    <source>
        <dbReference type="Pfam" id="PF13086"/>
    </source>
</evidence>
<evidence type="ECO:0000256" key="2">
    <source>
        <dbReference type="ARBA" id="ARBA00022741"/>
    </source>
</evidence>
<evidence type="ECO:0000256" key="4">
    <source>
        <dbReference type="ARBA" id="ARBA00022806"/>
    </source>
</evidence>
<dbReference type="InterPro" id="IPR041677">
    <property type="entry name" value="DNA2/NAM7_AAA_11"/>
</dbReference>
<keyword evidence="5" id="KW-0067">ATP-binding</keyword>
<keyword evidence="10" id="KW-1185">Reference proteome</keyword>
<evidence type="ECO:0000259" key="6">
    <source>
        <dbReference type="Pfam" id="PF10881"/>
    </source>
</evidence>
<dbReference type="InterPro" id="IPR041679">
    <property type="entry name" value="DNA2/NAM7-like_C"/>
</dbReference>
<dbReference type="PANTHER" id="PTHR43788:SF8">
    <property type="entry name" value="DNA-BINDING PROTEIN SMUBP-2"/>
    <property type="match status" value="1"/>
</dbReference>
<dbReference type="Gene3D" id="3.40.50.300">
    <property type="entry name" value="P-loop containing nucleotide triphosphate hydrolases"/>
    <property type="match status" value="3"/>
</dbReference>